<proteinExistence type="predicted"/>
<reference evidence="3 4" key="1">
    <citation type="submission" date="2020-04" db="EMBL/GenBank/DDBJ databases">
        <title>Perkinsus olseni comparative genomics.</title>
        <authorList>
            <person name="Bogema D.R."/>
        </authorList>
    </citation>
    <scope>NUCLEOTIDE SEQUENCE [LARGE SCALE GENOMIC DNA]</scope>
    <source>
        <strain evidence="3">00978-12</strain>
    </source>
</reference>
<dbReference type="GO" id="GO:0003676">
    <property type="term" value="F:nucleic acid binding"/>
    <property type="evidence" value="ECO:0007669"/>
    <property type="project" value="InterPro"/>
</dbReference>
<dbReference type="SUPFAM" id="SSF53098">
    <property type="entry name" value="Ribonuclease H-like"/>
    <property type="match status" value="1"/>
</dbReference>
<dbReference type="Gene3D" id="3.60.10.10">
    <property type="entry name" value="Endonuclease/exonuclease/phosphatase"/>
    <property type="match status" value="1"/>
</dbReference>
<dbReference type="Proteomes" id="UP000541610">
    <property type="component" value="Unassembled WGS sequence"/>
</dbReference>
<evidence type="ECO:0000313" key="3">
    <source>
        <dbReference type="EMBL" id="KAF4678389.1"/>
    </source>
</evidence>
<dbReference type="SUPFAM" id="SSF56672">
    <property type="entry name" value="DNA/RNA polymerases"/>
    <property type="match status" value="1"/>
</dbReference>
<dbReference type="GO" id="GO:0004523">
    <property type="term" value="F:RNA-DNA hybrid ribonuclease activity"/>
    <property type="evidence" value="ECO:0007669"/>
    <property type="project" value="InterPro"/>
</dbReference>
<sequence>MIVVFCSNNLEVDTAARDYTRAAVLIRREITIKKVKPKPDCVSTDITTKDGECLRVVSLYADKNLDPGDLCSCLEGLLEDREFDYLLVAGDLNACSSWWCSPPLSDNDERTRRGEVFEDCFLRMNLAPVNANKGVPSFYSGGKSSYIDAILAYGVTVNKPAYALDTSGDHRTLMCEVRCGNRELETRSERINYVKVVNWDGFKARVANKTPRFIRMDDIPSIEQAAVKLNDVIREAMLESCKDTRNKKQARERRKGGQVWWNNELEKKRKTLRREEKEMRKTKREGLTEGERESLRNRVRIAKRDYFNSIHRVKREFYQHKRSTATFKELTRSLKVSTITTEGYEAEKIIDRLLDIGDESLYSHPSRYEKQSTEPLGGDVTLEEIRKAASNFKKGKAPGSDEIAYEFIQIACGIERWVEKFRVLIQRFLEFAFYPSCLKEAKLILLPKVGQQNIQEEHKRWRPISLLKSMAKIVEAVLRNRIMKFAEIPPYIHGYVNNRSTVTALRSLSDEVLDVRGGDKLLILYDLSAAFDKISQRYIIKTFKKRTNRRWSELIHSYLVGHTSTLDGVKRTRSLGVPQGSCTGPVCFMLSTVELGELLSVPNPRFKRKVAIYADDIAVSLEASTVEDLIYAIEDTDKIIGAWAEKTNMQVNKRKNEIFVRDITLKNNLEEKLIEQGKNETADILKHTVKWLGVHWAKTWTVHVTHMMSKATKTVAMCRGFWQKKWGGSIDTAVAVWNQVVCPQALYGIEVYGEVLNYRWLINKYERLQASFMRTIFGLIRSTPTKLLSWFLSAMTEPLWNRAAERCAKRWLHCPEVSIGKKERRCLTKWGISMSVDREITRDLGQNPRNLHIEIGEEKPCMETSITRRRAIYFTDGSLSSRGYIGARVACGIVRITNVEGIAVVPESYQYRGYRLPDHSSIMQAEQCGILEAMRWFNSENAGQLKEVVINVDSTSAIKVLVREKGTELTGLIWDEMRKAERLHNATIRVHWVRGHAGSHANECADIRANLARMRDCVDLKFVRAPASYTLREVKAFSETRDHEVWKRASRNLFIAKFGLSLGTAR</sequence>
<gene>
    <name evidence="3" type="ORF">FOZ60_016779</name>
</gene>
<evidence type="ECO:0000259" key="1">
    <source>
        <dbReference type="PROSITE" id="PS50878"/>
    </source>
</evidence>
<dbReference type="OrthoDB" id="411871at2759"/>
<dbReference type="SUPFAM" id="SSF56219">
    <property type="entry name" value="DNase I-like"/>
    <property type="match status" value="1"/>
</dbReference>
<dbReference type="InterPro" id="IPR000477">
    <property type="entry name" value="RT_dom"/>
</dbReference>
<evidence type="ECO:0000259" key="2">
    <source>
        <dbReference type="PROSITE" id="PS50879"/>
    </source>
</evidence>
<dbReference type="PROSITE" id="PS50879">
    <property type="entry name" value="RNASE_H_1"/>
    <property type="match status" value="1"/>
</dbReference>
<dbReference type="InterPro" id="IPR012337">
    <property type="entry name" value="RNaseH-like_sf"/>
</dbReference>
<dbReference type="AlphaFoldDB" id="A0A7J6N384"/>
<dbReference type="InterPro" id="IPR043502">
    <property type="entry name" value="DNA/RNA_pol_sf"/>
</dbReference>
<dbReference type="InterPro" id="IPR036397">
    <property type="entry name" value="RNaseH_sf"/>
</dbReference>
<organism evidence="3 4">
    <name type="scientific">Perkinsus olseni</name>
    <name type="common">Perkinsus atlanticus</name>
    <dbReference type="NCBI Taxonomy" id="32597"/>
    <lineage>
        <taxon>Eukaryota</taxon>
        <taxon>Sar</taxon>
        <taxon>Alveolata</taxon>
        <taxon>Perkinsozoa</taxon>
        <taxon>Perkinsea</taxon>
        <taxon>Perkinsida</taxon>
        <taxon>Perkinsidae</taxon>
        <taxon>Perkinsus</taxon>
    </lineage>
</organism>
<comment type="caution">
    <text evidence="3">The sequence shown here is derived from an EMBL/GenBank/DDBJ whole genome shotgun (WGS) entry which is preliminary data.</text>
</comment>
<dbReference type="InterPro" id="IPR036691">
    <property type="entry name" value="Endo/exonu/phosph_ase_sf"/>
</dbReference>
<dbReference type="EMBL" id="JABANP010000909">
    <property type="protein sequence ID" value="KAF4678389.1"/>
    <property type="molecule type" value="Genomic_DNA"/>
</dbReference>
<protein>
    <submittedName>
        <fullName evidence="3">Uncharacterized protein</fullName>
    </submittedName>
</protein>
<dbReference type="Gene3D" id="3.30.420.10">
    <property type="entry name" value="Ribonuclease H-like superfamily/Ribonuclease H"/>
    <property type="match status" value="1"/>
</dbReference>
<name>A0A7J6N384_PEROL</name>
<dbReference type="PROSITE" id="PS50878">
    <property type="entry name" value="RT_POL"/>
    <property type="match status" value="1"/>
</dbReference>
<feature type="domain" description="Reverse transcriptase" evidence="1">
    <location>
        <begin position="427"/>
        <end position="696"/>
    </location>
</feature>
<dbReference type="Pfam" id="PF00078">
    <property type="entry name" value="RVT_1"/>
    <property type="match status" value="1"/>
</dbReference>
<feature type="domain" description="RNase H type-1" evidence="2">
    <location>
        <begin position="867"/>
        <end position="1014"/>
    </location>
</feature>
<accession>A0A7J6N384</accession>
<dbReference type="CDD" id="cd09276">
    <property type="entry name" value="Rnase_HI_RT_non_LTR"/>
    <property type="match status" value="1"/>
</dbReference>
<dbReference type="InterPro" id="IPR002156">
    <property type="entry name" value="RNaseH_domain"/>
</dbReference>
<dbReference type="InterPro" id="IPR005135">
    <property type="entry name" value="Endo/exonuclease/phosphatase"/>
</dbReference>
<dbReference type="CDD" id="cd01650">
    <property type="entry name" value="RT_nLTR_like"/>
    <property type="match status" value="1"/>
</dbReference>
<dbReference type="PANTHER" id="PTHR19446">
    <property type="entry name" value="REVERSE TRANSCRIPTASES"/>
    <property type="match status" value="1"/>
</dbReference>
<dbReference type="Pfam" id="PF14529">
    <property type="entry name" value="Exo_endo_phos_2"/>
    <property type="match status" value="1"/>
</dbReference>
<evidence type="ECO:0000313" key="4">
    <source>
        <dbReference type="Proteomes" id="UP000541610"/>
    </source>
</evidence>